<dbReference type="GO" id="GO:0004523">
    <property type="term" value="F:RNA-DNA hybrid ribonuclease activity"/>
    <property type="evidence" value="ECO:0007669"/>
    <property type="project" value="InterPro"/>
</dbReference>
<dbReference type="PROSITE" id="PS50878">
    <property type="entry name" value="RT_POL"/>
    <property type="match status" value="1"/>
</dbReference>
<keyword evidence="5" id="KW-0148">Chlorophyll</keyword>
<dbReference type="Pfam" id="PF00075">
    <property type="entry name" value="RNase_H"/>
    <property type="match status" value="1"/>
</dbReference>
<evidence type="ECO:0000256" key="4">
    <source>
        <dbReference type="ARBA" id="ARBA00022640"/>
    </source>
</evidence>
<dbReference type="Pfam" id="PF00078">
    <property type="entry name" value="RVT_1"/>
    <property type="match status" value="1"/>
</dbReference>
<keyword evidence="6" id="KW-0175">Coiled coil</keyword>
<dbReference type="SUPFAM" id="SSF53098">
    <property type="entry name" value="Ribonuclease H-like"/>
    <property type="match status" value="1"/>
</dbReference>
<feature type="region of interest" description="Disordered" evidence="7">
    <location>
        <begin position="1471"/>
        <end position="1532"/>
    </location>
</feature>
<dbReference type="GO" id="GO:0009765">
    <property type="term" value="P:photosynthesis, light harvesting"/>
    <property type="evidence" value="ECO:0007669"/>
    <property type="project" value="InterPro"/>
</dbReference>
<proteinExistence type="predicted"/>
<dbReference type="GO" id="GO:0003676">
    <property type="term" value="F:nucleic acid binding"/>
    <property type="evidence" value="ECO:0007669"/>
    <property type="project" value="InterPro"/>
</dbReference>
<dbReference type="OrthoDB" id="428500at2759"/>
<dbReference type="EMBL" id="LSRX01001520">
    <property type="protein sequence ID" value="OLP79143.1"/>
    <property type="molecule type" value="Genomic_DNA"/>
</dbReference>
<dbReference type="GO" id="GO:0016168">
    <property type="term" value="F:chlorophyll binding"/>
    <property type="evidence" value="ECO:0007669"/>
    <property type="project" value="UniProtKB-KW"/>
</dbReference>
<dbReference type="Gene3D" id="3.30.420.10">
    <property type="entry name" value="Ribonuclease H-like superfamily/Ribonuclease H"/>
    <property type="match status" value="1"/>
</dbReference>
<evidence type="ECO:0000256" key="2">
    <source>
        <dbReference type="ARBA" id="ARBA00022528"/>
    </source>
</evidence>
<sequence length="2417" mass="265555">MLASRVSELAEKHCAESETGYRRGRGCTDALVLMRRLFQEWRCSRPTRANGSNSLYVLFIDLTRAFDAVPRAFLWTLLQRKLGVPAHVVDLPKAIYTGMTTRVCGQRGQLSTSFQMSTGVRQGSIEGPVPFLLYFAVVLKVWRKRCDDALGPNHGVPWQSVIDGTLRLPTHLRRCASREHCFRDSVFADDTAIFATNWDDFCQMSELFHRTLSDMGGLLNAGKTEWLELHSFVGVPDIAPLPGTKILTIAGQHSKTAQFKYLGAVLGVDRTCGIDADVRRRVSLAHAVFSKLRHLWRARENSLKTKSRMLLSCVAAVLLYSSDTWSIQYPHHRLLHTTWMMFVRRAQRLKHSDMQTLRLDNDALLARLGVPSVFTLVARRTAQSESRLLAATLLVLTERECTLTVVSLCKWLDATPGSSVLGELAQALQAAPAAPAGRGSPVHKRARAAGQSANSQDALQAQQPTGGRADRARKPLVALANDELTLAFVSQQDQLDQLQLQCAAVFRFASDNVSALRLLAAVDQWKADLRPGRPDPLGACATAVALAVLFGLSDASIPPGCNEEAAKALQALVAELLAGEAAAVAREFSHCSARLKAKKEHIILDCRPTLYDRIFPFYNVLCQLLESFDAERLGRKPAGSLLRKAEVGELRERVEAQGSEIALESLFAKAEATREFKNLASETAMAILRELHVLTNLPVPLQEVPPETWHASFDTNANVDIETTGEWKRAPGHFVIKLEFGEASLRVQQGLQGSLGQWIGKAVKAAREKGEASFDLYSDMTPEELERKRKRTGGEMGTTSTGRGGGKGKDRKKGKGKGGKATVEPWAHVGGSDWCEAWALGRLAGGMSPCQGGQKRKLEELAKGLGDLKATQQQQQEQLNSLQTRVDRIEKSTTLVIGHSVQVEAAYTQAEDSRDFKRLSKQAAEALGAELGQRLDWERIATNAIVSAARSQARAEDLGTLREQVVQVKVVAFHQSDRDSVVQGLKEKGARLKDLAEDVLESDTGIHERIDRLQRVYKVSGPTFAASSDASPRSKAAPQTRLAKELVELGASTALSSVTNGNKPPEGLALAHKNWFVRNRWGSPDPRLLVMYLNLQGQEYAFVAVYIPSGQFYEQCRLRADVYDKATLLHRRLCDTKPWCLQIWGRRFTPVVIALLRQELRTPDADDSVRHRTTPPHRARQRLPPTTPWEIYTDGSCEVAVARGAADDRDVTVFFDSVFVCKMATGQWNPRSNSALVQRVQELVEQVSSMRSRRWQHVYGHTGVEGREKADRAADKGLTQEVTLRQQLREAKKAVQSYKKEARNRWVLSVISTLEQAIAVHDMRTFYQTLPKLGVYADGRSQEGKETFALQQAYDHFNRTMDDPLPVSAQTMDFVSDSHVPDEMDGDDGDDDAYGGFLGSWLEPDERTSTDTDHRLNKAKSLWRKVYAQLEFGEASLRVQQGLQGGLGQWIGKAVKAAREKREPSFNIYLDKTPEELERKRKRSGTDMGTTSSGRGGGKGKALLAAQLRGKRSEDTLQAERTSYDGREGEASYGRKSQVDGWVAFNPSAEGGYTRNCTGDSHGYKFLVPSNMSNTFNIVVPDPVGFWDPAGFTADGSVENFKRRRQTELKHGRISMLATMGYITPEITGKFPGYLSPSAGLKFADVPNGLAAISKVPAAGWGQILAYMAFCEVSQDQSPGTPAAAGDFGFKVLTSSDPAEKTKKLSAELANGRLAMMAIIGMFFQDGLTGSAWGDWANYTASPLRAFENELGVQDPVGFWDPAGFTADGSVENFKRRRQTELKHGRISMLATMGYITPEITGKFPGYLSPSAGLKFADVPNGLAAISKVPAAGWGQILAYMAFCEVSQDQSPGTPAAAGDFGFKVLTSSDPAEKTKKLSAELANGRLAMMAIIGMFFQDGLTGSAWGDWANYTASPLRAFENELGVQDPVGFWDPAGFTADGSVENFKRRRQTELKHGRISMLATMGYITPEITGKFPGYLSPSAGLKFADVPNGLAAISKVPAAGWGQILAYMAFCEVSQDQSPGTPAAAGDFGFKVLTSSDPAEKTKKLSAELANGRLAMMAIIGMFFQDGLTGSAWGDWANYTASPLRAFENELGVQDPVGFWDPAGFTADGSVENFKRRRQTELKHGRISMLATMGYITPECKGADCYSAVTSWLELTLAFESLTGRSVSSAVLGARDAQPLKLWSREYLIYGVAWRLASPFSLWTLKGYFARENMLVRNAADDKLHQVIQVPTAETASEGYDNIPLDSSKSLEQVRSLAARLPGEPSLSFTDSKLSLLVRKTQYTACLQSIEPSFLPHGVRQFPVAAIKVLKGFDTVADESTVHQLARSEGWKVHVEASWVYRDAFTRKRAFKVAFAKTPLEDPIMTSQGYILLENPTSRVQRKAAESQSQMQAPAWRWASDVSSTGTLEST</sequence>
<evidence type="ECO:0000256" key="6">
    <source>
        <dbReference type="SAM" id="Coils"/>
    </source>
</evidence>
<accession>A0A1Q9C868</accession>
<comment type="caution">
    <text evidence="9">The sequence shown here is derived from an EMBL/GenBank/DDBJ whole genome shotgun (WGS) entry which is preliminary data.</text>
</comment>
<feature type="region of interest" description="Disordered" evidence="7">
    <location>
        <begin position="2388"/>
        <end position="2417"/>
    </location>
</feature>
<feature type="compositionally biased region" description="Polar residues" evidence="7">
    <location>
        <begin position="451"/>
        <end position="465"/>
    </location>
</feature>
<feature type="region of interest" description="Disordered" evidence="7">
    <location>
        <begin position="781"/>
        <end position="825"/>
    </location>
</feature>
<comment type="subcellular location">
    <subcellularLocation>
        <location evidence="1">Plastid</location>
        <location evidence="1">Chloroplast</location>
    </subcellularLocation>
</comment>
<feature type="domain" description="Reverse transcriptase" evidence="8">
    <location>
        <begin position="1"/>
        <end position="266"/>
    </location>
</feature>
<keyword evidence="3" id="KW-0602">Photosynthesis</keyword>
<protein>
    <submittedName>
        <fullName evidence="9">Caroteno-chlorophyll a-c-binding protein</fullName>
    </submittedName>
</protein>
<dbReference type="GO" id="GO:0016020">
    <property type="term" value="C:membrane"/>
    <property type="evidence" value="ECO:0007669"/>
    <property type="project" value="InterPro"/>
</dbReference>
<evidence type="ECO:0000256" key="1">
    <source>
        <dbReference type="ARBA" id="ARBA00004229"/>
    </source>
</evidence>
<name>A0A1Q9C868_SYMMI</name>
<dbReference type="Gene3D" id="1.10.3460.10">
    <property type="entry name" value="Chlorophyll a/b binding protein domain"/>
    <property type="match status" value="4"/>
</dbReference>
<evidence type="ECO:0000313" key="10">
    <source>
        <dbReference type="Proteomes" id="UP000186817"/>
    </source>
</evidence>
<evidence type="ECO:0000259" key="8">
    <source>
        <dbReference type="PROSITE" id="PS50878"/>
    </source>
</evidence>
<feature type="region of interest" description="Disordered" evidence="7">
    <location>
        <begin position="1166"/>
        <end position="1185"/>
    </location>
</feature>
<dbReference type="PANTHER" id="PTHR21649">
    <property type="entry name" value="CHLOROPHYLL A/B BINDING PROTEIN"/>
    <property type="match status" value="1"/>
</dbReference>
<dbReference type="InterPro" id="IPR000477">
    <property type="entry name" value="RT_dom"/>
</dbReference>
<dbReference type="Pfam" id="PF00504">
    <property type="entry name" value="Chloroa_b-bind"/>
    <property type="match status" value="4"/>
</dbReference>
<evidence type="ECO:0000256" key="5">
    <source>
        <dbReference type="PIRSR" id="PIRSR601344-1"/>
    </source>
</evidence>
<keyword evidence="2" id="KW-0150">Chloroplast</keyword>
<reference evidence="9 10" key="1">
    <citation type="submission" date="2016-02" db="EMBL/GenBank/DDBJ databases">
        <title>Genome analysis of coral dinoflagellate symbionts highlights evolutionary adaptations to a symbiotic lifestyle.</title>
        <authorList>
            <person name="Aranda M."/>
            <person name="Li Y."/>
            <person name="Liew Y.J."/>
            <person name="Baumgarten S."/>
            <person name="Simakov O."/>
            <person name="Wilson M."/>
            <person name="Piel J."/>
            <person name="Ashoor H."/>
            <person name="Bougouffa S."/>
            <person name="Bajic V.B."/>
            <person name="Ryu T."/>
            <person name="Ravasi T."/>
            <person name="Bayer T."/>
            <person name="Micklem G."/>
            <person name="Kim H."/>
            <person name="Bhak J."/>
            <person name="Lajeunesse T.C."/>
            <person name="Voolstra C.R."/>
        </authorList>
    </citation>
    <scope>NUCLEOTIDE SEQUENCE [LARGE SCALE GENOMIC DNA]</scope>
    <source>
        <strain evidence="9 10">CCMP2467</strain>
    </source>
</reference>
<feature type="binding site" evidence="5">
    <location>
        <position position="1760"/>
    </location>
    <ligand>
        <name>chlorophyll a</name>
        <dbReference type="ChEBI" id="CHEBI:58416"/>
        <label>1</label>
    </ligand>
</feature>
<feature type="compositionally biased region" description="Basic residues" evidence="7">
    <location>
        <begin position="809"/>
        <end position="818"/>
    </location>
</feature>
<dbReference type="InterPro" id="IPR022796">
    <property type="entry name" value="Chloroa_b-bind"/>
</dbReference>
<dbReference type="InterPro" id="IPR001344">
    <property type="entry name" value="Chloro_AB-bd_pln"/>
</dbReference>
<feature type="coiled-coil region" evidence="6">
    <location>
        <begin position="865"/>
        <end position="892"/>
    </location>
</feature>
<feature type="compositionally biased region" description="Polar residues" evidence="7">
    <location>
        <begin position="2407"/>
        <end position="2417"/>
    </location>
</feature>
<dbReference type="GO" id="GO:0009507">
    <property type="term" value="C:chloroplast"/>
    <property type="evidence" value="ECO:0007669"/>
    <property type="project" value="UniProtKB-SubCell"/>
</dbReference>
<dbReference type="InterPro" id="IPR012337">
    <property type="entry name" value="RNaseH-like_sf"/>
</dbReference>
<keyword evidence="4" id="KW-0934">Plastid</keyword>
<gene>
    <name evidence="9" type="ORF">AK812_SmicGene40603</name>
</gene>
<dbReference type="SUPFAM" id="SSF103511">
    <property type="entry name" value="Chlorophyll a-b binding protein"/>
    <property type="match status" value="4"/>
</dbReference>
<keyword evidence="10" id="KW-1185">Reference proteome</keyword>
<evidence type="ECO:0000313" key="9">
    <source>
        <dbReference type="EMBL" id="OLP79143.1"/>
    </source>
</evidence>
<evidence type="ECO:0000256" key="3">
    <source>
        <dbReference type="ARBA" id="ARBA00022531"/>
    </source>
</evidence>
<keyword evidence="5" id="KW-0157">Chromophore</keyword>
<dbReference type="InterPro" id="IPR002156">
    <property type="entry name" value="RNaseH_domain"/>
</dbReference>
<dbReference type="InterPro" id="IPR036397">
    <property type="entry name" value="RNaseH_sf"/>
</dbReference>
<organism evidence="9 10">
    <name type="scientific">Symbiodinium microadriaticum</name>
    <name type="common">Dinoflagellate</name>
    <name type="synonym">Zooxanthella microadriatica</name>
    <dbReference type="NCBI Taxonomy" id="2951"/>
    <lineage>
        <taxon>Eukaryota</taxon>
        <taxon>Sar</taxon>
        <taxon>Alveolata</taxon>
        <taxon>Dinophyceae</taxon>
        <taxon>Suessiales</taxon>
        <taxon>Symbiodiniaceae</taxon>
        <taxon>Symbiodinium</taxon>
    </lineage>
</organism>
<feature type="compositionally biased region" description="Basic residues" evidence="7">
    <location>
        <begin position="1171"/>
        <end position="1181"/>
    </location>
</feature>
<feature type="region of interest" description="Disordered" evidence="7">
    <location>
        <begin position="432"/>
        <end position="471"/>
    </location>
</feature>
<evidence type="ECO:0000256" key="7">
    <source>
        <dbReference type="SAM" id="MobiDB-lite"/>
    </source>
</evidence>
<dbReference type="Proteomes" id="UP000186817">
    <property type="component" value="Unassembled WGS sequence"/>
</dbReference>